<protein>
    <submittedName>
        <fullName evidence="1">Uncharacterized protein</fullName>
    </submittedName>
</protein>
<proteinExistence type="predicted"/>
<dbReference type="EMBL" id="CP045798">
    <property type="protein sequence ID" value="QNB46965.1"/>
    <property type="molecule type" value="Genomic_DNA"/>
</dbReference>
<dbReference type="Proteomes" id="UP000515847">
    <property type="component" value="Chromosome"/>
</dbReference>
<dbReference type="KEGG" id="tfr:BR63_11965"/>
<evidence type="ECO:0000313" key="2">
    <source>
        <dbReference type="Proteomes" id="UP000515847"/>
    </source>
</evidence>
<organism evidence="1 2">
    <name type="scientific">Thermanaerosceptrum fracticalcis</name>
    <dbReference type="NCBI Taxonomy" id="1712410"/>
    <lineage>
        <taxon>Bacteria</taxon>
        <taxon>Bacillati</taxon>
        <taxon>Bacillota</taxon>
        <taxon>Clostridia</taxon>
        <taxon>Eubacteriales</taxon>
        <taxon>Peptococcaceae</taxon>
        <taxon>Thermanaerosceptrum</taxon>
    </lineage>
</organism>
<keyword evidence="2" id="KW-1185">Reference proteome</keyword>
<dbReference type="Gene3D" id="1.20.120.20">
    <property type="entry name" value="Apolipoprotein"/>
    <property type="match status" value="1"/>
</dbReference>
<dbReference type="AlphaFoldDB" id="A0A7G6E4G1"/>
<dbReference type="RefSeq" id="WP_034420402.1">
    <property type="nucleotide sequence ID" value="NZ_CP045798.1"/>
</dbReference>
<sequence>MGKEGRERIKEKLQELLDVIKGEVAEESKEIRNNVLTTVNEIKATVEEKWQDIEDNSKESLDKLVDKLDARALKTLYTVQDKYSEGLKMTEEFKKTVVSKWQDIEETVNKMKRELEVKALKTQYTIEEKVSQGLEKKDEVVVKTADVLVDTIEKVKCAITTGGCEEKKKEE</sequence>
<gene>
    <name evidence="1" type="ORF">BR63_11965</name>
</gene>
<reference evidence="1 2" key="1">
    <citation type="journal article" date="2019" name="Front. Microbiol.">
        <title>Thermoanaerosceptrum fracticalcis gen. nov. sp. nov., a Novel Fumarate-Fermenting Microorganism From a Deep Fractured Carbonate Aquifer of the US Great Basin.</title>
        <authorList>
            <person name="Hamilton-Brehm S.D."/>
            <person name="Stewart L.E."/>
            <person name="Zavarin M."/>
            <person name="Caldwell M."/>
            <person name="Lawson P.A."/>
            <person name="Onstott T.C."/>
            <person name="Grzymski J."/>
            <person name="Neveux I."/>
            <person name="Lollar B.S."/>
            <person name="Russell C.E."/>
            <person name="Moser D.P."/>
        </authorList>
    </citation>
    <scope>NUCLEOTIDE SEQUENCE [LARGE SCALE GENOMIC DNA]</scope>
    <source>
        <strain evidence="1 2">DRI-13</strain>
    </source>
</reference>
<evidence type="ECO:0000313" key="1">
    <source>
        <dbReference type="EMBL" id="QNB46965.1"/>
    </source>
</evidence>
<accession>A0A7G6E4G1</accession>
<name>A0A7G6E4G1_THEFR</name>
<dbReference type="OrthoDB" id="9894090at2"/>